<protein>
    <recommendedName>
        <fullName evidence="3">Transcription initiation factor TFIID subunit 4</fullName>
    </recommendedName>
    <alternativeName>
        <fullName evidence="8">TBP-associated factor 4</fullName>
    </alternativeName>
</protein>
<dbReference type="RefSeq" id="XP_040710390.1">
    <property type="nucleotide sequence ID" value="XM_040856948.1"/>
</dbReference>
<dbReference type="Proteomes" id="UP000193689">
    <property type="component" value="Unassembled WGS sequence"/>
</dbReference>
<dbReference type="EMBL" id="MCFJ01000021">
    <property type="protein sequence ID" value="ORY56923.1"/>
    <property type="molecule type" value="Genomic_DNA"/>
</dbReference>
<evidence type="ECO:0000313" key="11">
    <source>
        <dbReference type="EMBL" id="ORY56923.1"/>
    </source>
</evidence>
<dbReference type="OrthoDB" id="21060at2759"/>
<feature type="compositionally biased region" description="Polar residues" evidence="9">
    <location>
        <begin position="540"/>
        <end position="549"/>
    </location>
</feature>
<accession>A0A1Y2DCC4</accession>
<dbReference type="InParanoid" id="A0A1Y2DCC4"/>
<gene>
    <name evidence="11" type="ORF">BCR38DRAFT_355398</name>
</gene>
<evidence type="ECO:0000259" key="10">
    <source>
        <dbReference type="Pfam" id="PF05236"/>
    </source>
</evidence>
<keyword evidence="5" id="KW-0804">Transcription</keyword>
<evidence type="ECO:0000256" key="5">
    <source>
        <dbReference type="ARBA" id="ARBA00023163"/>
    </source>
</evidence>
<feature type="domain" description="Transcription initiation factor TFIID component TAF4 C-terminal" evidence="10">
    <location>
        <begin position="519"/>
        <end position="633"/>
    </location>
</feature>
<evidence type="ECO:0000256" key="9">
    <source>
        <dbReference type="SAM" id="MobiDB-lite"/>
    </source>
</evidence>
<comment type="function">
    <text evidence="7">Functions as a component of the DNA-binding general transcription factor complex TFIID. Binding of TFIID to a promoter (with or without TATA element) is the initial step in pre-initiation complex (PIC) formation. TFIID plays a key role in the regulation of gene expression by RNA polymerase II through different activities such as transcription activator interaction, core promoter recognition and selectivity, TFIIA and TFIIB interaction, chromatin modification (histone acetylation by TAF1), facilitation of DNA opening and initiation of transcription.</text>
</comment>
<feature type="region of interest" description="Disordered" evidence="9">
    <location>
        <begin position="469"/>
        <end position="576"/>
    </location>
</feature>
<feature type="compositionally biased region" description="Basic and acidic residues" evidence="9">
    <location>
        <begin position="488"/>
        <end position="498"/>
    </location>
</feature>
<proteinExistence type="inferred from homology"/>
<dbReference type="Pfam" id="PF05236">
    <property type="entry name" value="TAF4"/>
    <property type="match status" value="1"/>
</dbReference>
<evidence type="ECO:0000256" key="3">
    <source>
        <dbReference type="ARBA" id="ARBA00017306"/>
    </source>
</evidence>
<sequence>MSQPQPMPPRQAAYSPPQHSPSPNNPQGSFQFGPDAKRQKYSSPGPASQPASPRPYNQAPYSASPGPGTATPTSSLTSPSLSAYPNAHSQSHSTSYVTPYQNHQTHQNVNGRPNGGLSLPQALPLSNTPTLNSPHLSQAQSQPNTPYSNANFVPVTAQPTTPAIGTMPPPSAYSHNVAQQTQPVNKPPVKSFAYDMDDTLAGTGINLDEEQAFLDDLETKHGFTSWGNGNQGSFYGGGPANKPPEQTQAKTQEELAAEAADRAWNTAAANLATSRVRSFKDQFLSWGLLHRKMQDIATSHNLQLNLDSKGTGGGVGRLGHPNDIDEPKIEVRVSKAPDGTILSTKGSIIPKEAYLIDQLALLSIATKERFSELLGDANKLATTRQQSSHGAVPPLWADAATTELVGLKDPMMATQEGTKPEPDSARSPRTNPLKRMAACPANAMSNGLPTPVSEAPPTNSLVDTIVSAGKATRSCEEARLRKRHRRLEKATDRDKEDGSGGARTGSIAPDVPGFVAPEQPDSKPLTKKESKKQSAKLAEASSSTVNSTLDHMMGRKKKKYSWMSGGAGSGASTPRPSVAGLSGAAAAGAVRSPAAPGPLTQASANHLGQFRETSEKGKNIQLRDWIHVLEERGTDIKALQEAYIRLDRSDYGDKVATVITPSPTMPKSA</sequence>
<dbReference type="GO" id="GO:0006352">
    <property type="term" value="P:DNA-templated transcription initiation"/>
    <property type="evidence" value="ECO:0007669"/>
    <property type="project" value="InterPro"/>
</dbReference>
<feature type="compositionally biased region" description="Polar residues" evidence="9">
    <location>
        <begin position="124"/>
        <end position="163"/>
    </location>
</feature>
<feature type="region of interest" description="Disordered" evidence="9">
    <location>
        <begin position="413"/>
        <end position="432"/>
    </location>
</feature>
<organism evidence="11 12">
    <name type="scientific">Pseudomassariella vexata</name>
    <dbReference type="NCBI Taxonomy" id="1141098"/>
    <lineage>
        <taxon>Eukaryota</taxon>
        <taxon>Fungi</taxon>
        <taxon>Dikarya</taxon>
        <taxon>Ascomycota</taxon>
        <taxon>Pezizomycotina</taxon>
        <taxon>Sordariomycetes</taxon>
        <taxon>Xylariomycetidae</taxon>
        <taxon>Amphisphaeriales</taxon>
        <taxon>Pseudomassariaceae</taxon>
        <taxon>Pseudomassariella</taxon>
    </lineage>
</organism>
<evidence type="ECO:0000256" key="1">
    <source>
        <dbReference type="ARBA" id="ARBA00004123"/>
    </source>
</evidence>
<feature type="compositionally biased region" description="Low complexity" evidence="9">
    <location>
        <begin position="42"/>
        <end position="55"/>
    </location>
</feature>
<dbReference type="STRING" id="1141098.A0A1Y2DCC4"/>
<evidence type="ECO:0000256" key="6">
    <source>
        <dbReference type="ARBA" id="ARBA00023242"/>
    </source>
</evidence>
<comment type="subcellular location">
    <subcellularLocation>
        <location evidence="1">Nucleus</location>
    </subcellularLocation>
</comment>
<evidence type="ECO:0000256" key="2">
    <source>
        <dbReference type="ARBA" id="ARBA00006178"/>
    </source>
</evidence>
<name>A0A1Y2DCC4_9PEZI</name>
<keyword evidence="4" id="KW-0805">Transcription regulation</keyword>
<evidence type="ECO:0000313" key="12">
    <source>
        <dbReference type="Proteomes" id="UP000193689"/>
    </source>
</evidence>
<dbReference type="GO" id="GO:0005669">
    <property type="term" value="C:transcription factor TFIID complex"/>
    <property type="evidence" value="ECO:0007669"/>
    <property type="project" value="InterPro"/>
</dbReference>
<keyword evidence="6" id="KW-0539">Nucleus</keyword>
<feature type="compositionally biased region" description="Polar residues" evidence="9">
    <location>
        <begin position="173"/>
        <end position="184"/>
    </location>
</feature>
<feature type="region of interest" description="Disordered" evidence="9">
    <location>
        <begin position="1"/>
        <end position="184"/>
    </location>
</feature>
<dbReference type="InterPro" id="IPR007900">
    <property type="entry name" value="TAF4_C"/>
</dbReference>
<evidence type="ECO:0000256" key="7">
    <source>
        <dbReference type="ARBA" id="ARBA00025346"/>
    </source>
</evidence>
<feature type="compositionally biased region" description="Polar residues" evidence="9">
    <location>
        <begin position="87"/>
        <end position="111"/>
    </location>
</feature>
<reference evidence="11 12" key="1">
    <citation type="submission" date="2016-07" db="EMBL/GenBank/DDBJ databases">
        <title>Pervasive Adenine N6-methylation of Active Genes in Fungi.</title>
        <authorList>
            <consortium name="DOE Joint Genome Institute"/>
            <person name="Mondo S.J."/>
            <person name="Dannebaum R.O."/>
            <person name="Kuo R.C."/>
            <person name="Labutti K."/>
            <person name="Haridas S."/>
            <person name="Kuo A."/>
            <person name="Salamov A."/>
            <person name="Ahrendt S.R."/>
            <person name="Lipzen A."/>
            <person name="Sullivan W."/>
            <person name="Andreopoulos W.B."/>
            <person name="Clum A."/>
            <person name="Lindquist E."/>
            <person name="Daum C."/>
            <person name="Ramamoorthy G.K."/>
            <person name="Gryganskyi A."/>
            <person name="Culley D."/>
            <person name="Magnuson J.K."/>
            <person name="James T.Y."/>
            <person name="O'Malley M.A."/>
            <person name="Stajich J.E."/>
            <person name="Spatafora J.W."/>
            <person name="Visel A."/>
            <person name="Grigoriev I.V."/>
        </authorList>
    </citation>
    <scope>NUCLEOTIDE SEQUENCE [LARGE SCALE GENOMIC DNA]</scope>
    <source>
        <strain evidence="11 12">CBS 129021</strain>
    </source>
</reference>
<dbReference type="GeneID" id="63773160"/>
<evidence type="ECO:0000256" key="8">
    <source>
        <dbReference type="ARBA" id="ARBA00031747"/>
    </source>
</evidence>
<feature type="compositionally biased region" description="Basic and acidic residues" evidence="9">
    <location>
        <begin position="520"/>
        <end position="532"/>
    </location>
</feature>
<comment type="caution">
    <text evidence="11">The sequence shown here is derived from an EMBL/GenBank/DDBJ whole genome shotgun (WGS) entry which is preliminary data.</text>
</comment>
<comment type="similarity">
    <text evidence="2">Belongs to the TAF4 family.</text>
</comment>
<dbReference type="AlphaFoldDB" id="A0A1Y2DCC4"/>
<feature type="compositionally biased region" description="Low complexity" evidence="9">
    <location>
        <begin position="62"/>
        <end position="82"/>
    </location>
</feature>
<keyword evidence="12" id="KW-1185">Reference proteome</keyword>
<evidence type="ECO:0000256" key="4">
    <source>
        <dbReference type="ARBA" id="ARBA00023015"/>
    </source>
</evidence>